<evidence type="ECO:0000256" key="4">
    <source>
        <dbReference type="ARBA" id="ARBA00023136"/>
    </source>
</evidence>
<proteinExistence type="predicted"/>
<dbReference type="RefSeq" id="WP_105039352.1">
    <property type="nucleotide sequence ID" value="NZ_PPSL01000003.1"/>
</dbReference>
<keyword evidence="1" id="KW-1003">Cell membrane</keyword>
<dbReference type="Proteomes" id="UP000239872">
    <property type="component" value="Unassembled WGS sequence"/>
</dbReference>
<keyword evidence="3 5" id="KW-1133">Transmembrane helix</keyword>
<feature type="transmembrane region" description="Helical" evidence="5">
    <location>
        <begin position="12"/>
        <end position="30"/>
    </location>
</feature>
<evidence type="ECO:0000313" key="7">
    <source>
        <dbReference type="EMBL" id="PQJ10624.1"/>
    </source>
</evidence>
<dbReference type="PANTHER" id="PTHR22550:SF5">
    <property type="entry name" value="LEUCINE ZIPPER PROTEIN 4"/>
    <property type="match status" value="1"/>
</dbReference>
<protein>
    <submittedName>
        <fullName evidence="7">Aerotolerance regulator BatA</fullName>
    </submittedName>
</protein>
<accession>A0A2S7SV57</accession>
<evidence type="ECO:0000313" key="8">
    <source>
        <dbReference type="Proteomes" id="UP000239872"/>
    </source>
</evidence>
<feature type="domain" description="VWFA" evidence="6">
    <location>
        <begin position="97"/>
        <end position="290"/>
    </location>
</feature>
<dbReference type="EMBL" id="PPSL01000003">
    <property type="protein sequence ID" value="PQJ10624.1"/>
    <property type="molecule type" value="Genomic_DNA"/>
</dbReference>
<evidence type="ECO:0000259" key="6">
    <source>
        <dbReference type="PROSITE" id="PS50234"/>
    </source>
</evidence>
<gene>
    <name evidence="7" type="ORF">CJD36_011670</name>
</gene>
<keyword evidence="4 5" id="KW-0472">Membrane</keyword>
<feature type="transmembrane region" description="Helical" evidence="5">
    <location>
        <begin position="62"/>
        <end position="82"/>
    </location>
</feature>
<dbReference type="InterPro" id="IPR002035">
    <property type="entry name" value="VWF_A"/>
</dbReference>
<dbReference type="AlphaFoldDB" id="A0A2S7SV57"/>
<comment type="caution">
    <text evidence="7">The sequence shown here is derived from an EMBL/GenBank/DDBJ whole genome shotgun (WGS) entry which is preliminary data.</text>
</comment>
<organism evidence="7 8">
    <name type="scientific">Flavipsychrobacter stenotrophus</name>
    <dbReference type="NCBI Taxonomy" id="2077091"/>
    <lineage>
        <taxon>Bacteria</taxon>
        <taxon>Pseudomonadati</taxon>
        <taxon>Bacteroidota</taxon>
        <taxon>Chitinophagia</taxon>
        <taxon>Chitinophagales</taxon>
        <taxon>Chitinophagaceae</taxon>
        <taxon>Flavipsychrobacter</taxon>
    </lineage>
</organism>
<dbReference type="Pfam" id="PF07584">
    <property type="entry name" value="BatA"/>
    <property type="match status" value="1"/>
</dbReference>
<dbReference type="PROSITE" id="PS50234">
    <property type="entry name" value="VWFA"/>
    <property type="match status" value="1"/>
</dbReference>
<dbReference type="InterPro" id="IPR033881">
    <property type="entry name" value="vWA_BatA_type"/>
</dbReference>
<reference evidence="7 8" key="1">
    <citation type="submission" date="2018-01" db="EMBL/GenBank/DDBJ databases">
        <title>A novel member of the phylum Bacteroidetes isolated from glacier ice.</title>
        <authorList>
            <person name="Liu Q."/>
            <person name="Xin Y.-H."/>
        </authorList>
    </citation>
    <scope>NUCLEOTIDE SEQUENCE [LARGE SCALE GENOMIC DNA]</scope>
    <source>
        <strain evidence="7 8">RB1R16</strain>
    </source>
</reference>
<dbReference type="InterPro" id="IPR011933">
    <property type="entry name" value="Double_TM_dom"/>
</dbReference>
<dbReference type="InterPro" id="IPR024163">
    <property type="entry name" value="Aerotolerance_reg_N"/>
</dbReference>
<evidence type="ECO:0000256" key="3">
    <source>
        <dbReference type="ARBA" id="ARBA00022989"/>
    </source>
</evidence>
<dbReference type="SMART" id="SM00327">
    <property type="entry name" value="VWA"/>
    <property type="match status" value="1"/>
</dbReference>
<dbReference type="SUPFAM" id="SSF53300">
    <property type="entry name" value="vWA-like"/>
    <property type="match status" value="1"/>
</dbReference>
<dbReference type="Gene3D" id="3.40.50.410">
    <property type="entry name" value="von Willebrand factor, type A domain"/>
    <property type="match status" value="1"/>
</dbReference>
<dbReference type="OrthoDB" id="6206554at2"/>
<dbReference type="NCBIfam" id="TIGR02226">
    <property type="entry name" value="two_anch"/>
    <property type="match status" value="1"/>
</dbReference>
<name>A0A2S7SV57_9BACT</name>
<evidence type="ECO:0000256" key="1">
    <source>
        <dbReference type="ARBA" id="ARBA00022475"/>
    </source>
</evidence>
<evidence type="ECO:0000256" key="5">
    <source>
        <dbReference type="SAM" id="Phobius"/>
    </source>
</evidence>
<sequence length="337" mass="37314">MKAFLDWKHITFAHPFFFALLLLIPLIIWWQNKSRQNNPVIRLSTLGGLSARNAGGKAAYRPILFALRIIAMAMLIICLARPQSTNTTTNNDTDGIDMIMSMDVSGSMLAEDFKPNRLEAAKEVAINFVDKRPTDRIGLVIFSGESFSMCPITIDHNVLKEQLSQIKTGMMIDGTCLGMGLATAVDRLRSSKSKSKVIILMTDGVNNVSVPISPQTALEIVKAYKIKVYTIGVGTHGQAPTPVSTPFGPQKVMMPVDIDEPLLKQIAAETGGKYFRATNNNSLQTVYDDIDKLEKTSIEVTSFKHYTELFFPFAILAVICIVVEMLLRYTLFRSITG</sequence>
<dbReference type="InterPro" id="IPR036465">
    <property type="entry name" value="vWFA_dom_sf"/>
</dbReference>
<dbReference type="Pfam" id="PF13519">
    <property type="entry name" value="VWA_2"/>
    <property type="match status" value="1"/>
</dbReference>
<evidence type="ECO:0000256" key="2">
    <source>
        <dbReference type="ARBA" id="ARBA00022692"/>
    </source>
</evidence>
<dbReference type="CDD" id="cd01467">
    <property type="entry name" value="vWA_BatA_type"/>
    <property type="match status" value="1"/>
</dbReference>
<keyword evidence="2 5" id="KW-0812">Transmembrane</keyword>
<dbReference type="PANTHER" id="PTHR22550">
    <property type="entry name" value="SPORE GERMINATION PROTEIN"/>
    <property type="match status" value="1"/>
</dbReference>
<keyword evidence="8" id="KW-1185">Reference proteome</keyword>
<feature type="transmembrane region" description="Helical" evidence="5">
    <location>
        <begin position="309"/>
        <end position="327"/>
    </location>
</feature>
<dbReference type="InterPro" id="IPR050768">
    <property type="entry name" value="UPF0353/GerABKA_families"/>
</dbReference>